<organism evidence="2 3">
    <name type="scientific">Puccinia sorghi</name>
    <dbReference type="NCBI Taxonomy" id="27349"/>
    <lineage>
        <taxon>Eukaryota</taxon>
        <taxon>Fungi</taxon>
        <taxon>Dikarya</taxon>
        <taxon>Basidiomycota</taxon>
        <taxon>Pucciniomycotina</taxon>
        <taxon>Pucciniomycetes</taxon>
        <taxon>Pucciniales</taxon>
        <taxon>Pucciniaceae</taxon>
        <taxon>Puccinia</taxon>
    </lineage>
</organism>
<dbReference type="Proteomes" id="UP000037035">
    <property type="component" value="Unassembled WGS sequence"/>
</dbReference>
<dbReference type="OrthoDB" id="2506770at2759"/>
<evidence type="ECO:0000313" key="2">
    <source>
        <dbReference type="EMBL" id="KNZ48727.1"/>
    </source>
</evidence>
<proteinExistence type="predicted"/>
<reference evidence="2 3" key="1">
    <citation type="submission" date="2015-08" db="EMBL/GenBank/DDBJ databases">
        <title>Next Generation Sequencing and Analysis of the Genome of Puccinia sorghi L Schw, the Causal Agent of Maize Common Rust.</title>
        <authorList>
            <person name="Rochi L."/>
            <person name="Burguener G."/>
            <person name="Darino M."/>
            <person name="Turjanski A."/>
            <person name="Kreff E."/>
            <person name="Dieguez M.J."/>
            <person name="Sacco F."/>
        </authorList>
    </citation>
    <scope>NUCLEOTIDE SEQUENCE [LARGE SCALE GENOMIC DNA]</scope>
    <source>
        <strain evidence="2 3">RO10H11247</strain>
    </source>
</reference>
<evidence type="ECO:0000256" key="1">
    <source>
        <dbReference type="SAM" id="Coils"/>
    </source>
</evidence>
<keyword evidence="3" id="KW-1185">Reference proteome</keyword>
<accession>A0A0L6UKB8</accession>
<name>A0A0L6UKB8_9BASI</name>
<dbReference type="EMBL" id="LAVV01010667">
    <property type="protein sequence ID" value="KNZ48727.1"/>
    <property type="molecule type" value="Genomic_DNA"/>
</dbReference>
<gene>
    <name evidence="2" type="ORF">VP01_5452g1</name>
</gene>
<comment type="caution">
    <text evidence="2">The sequence shown here is derived from an EMBL/GenBank/DDBJ whole genome shotgun (WGS) entry which is preliminary data.</text>
</comment>
<dbReference type="AlphaFoldDB" id="A0A0L6UKB8"/>
<protein>
    <submittedName>
        <fullName evidence="2">Uncharacterized protein</fullName>
    </submittedName>
</protein>
<dbReference type="VEuPathDB" id="FungiDB:VP01_5452g1"/>
<sequence length="75" mass="8658">MSLLSLKICLQSSNFHCANILQEESNSIQKIEAKIKAEQLEMNNEKDVDSLTDNLLKEYFIKKKHKILMKMSTGE</sequence>
<feature type="coiled-coil region" evidence="1">
    <location>
        <begin position="21"/>
        <end position="48"/>
    </location>
</feature>
<evidence type="ECO:0000313" key="3">
    <source>
        <dbReference type="Proteomes" id="UP000037035"/>
    </source>
</evidence>
<keyword evidence="1" id="KW-0175">Coiled coil</keyword>